<dbReference type="AlphaFoldDB" id="A0A4Q4KPW0"/>
<organism evidence="1 2">
    <name type="scientific">Brumimicrobium glaciale</name>
    <dbReference type="NCBI Taxonomy" id="200475"/>
    <lineage>
        <taxon>Bacteria</taxon>
        <taxon>Pseudomonadati</taxon>
        <taxon>Bacteroidota</taxon>
        <taxon>Flavobacteriia</taxon>
        <taxon>Flavobacteriales</taxon>
        <taxon>Crocinitomicaceae</taxon>
        <taxon>Brumimicrobium</taxon>
    </lineage>
</organism>
<keyword evidence="2" id="KW-1185">Reference proteome</keyword>
<sequence length="326" mass="36593">MNAFTIQEYQQFHLNEDRLQKCYAEKWFKLFVPKSYNGLQLSMEDGCRELLKTAEIQGGLGWTVNLGAGANWFSGFFDDEIAKELFTPENAVIAGSGTTNGNCKPTELGFKITGEWSKCTGANHATLFSLAANNDEHNSKIFVVPKDKVQLSEEKWPIMGMRNSSSFGITLNEVEIPTGYDFQMNVIKNNADYGVFHIPFQSFARLCMSASYLGVIKCLVKICLKDLRKPLVISTIEIDLLPLLHSSAEKLYALASQIEKACLAGEYQAEDEQNMRTELGGNNMKIFKVVQTLFLAGGLPFIEEDKLVHWAYRDVLTAVQHFMVKP</sequence>
<comment type="caution">
    <text evidence="1">The sequence shown here is derived from an EMBL/GenBank/DDBJ whole genome shotgun (WGS) entry which is preliminary data.</text>
</comment>
<dbReference type="InterPro" id="IPR046373">
    <property type="entry name" value="Acyl-CoA_Oxase/DH_mid-dom_sf"/>
</dbReference>
<proteinExistence type="predicted"/>
<accession>A0A4Q4KPW0</accession>
<protein>
    <recommendedName>
        <fullName evidence="3">Acyl-CoA dehydrogenase</fullName>
    </recommendedName>
</protein>
<dbReference type="GO" id="GO:0050660">
    <property type="term" value="F:flavin adenine dinucleotide binding"/>
    <property type="evidence" value="ECO:0007669"/>
    <property type="project" value="InterPro"/>
</dbReference>
<dbReference type="Gene3D" id="1.10.540.10">
    <property type="entry name" value="Acyl-CoA dehydrogenase/oxidase, N-terminal domain"/>
    <property type="match status" value="1"/>
</dbReference>
<dbReference type="EMBL" id="SETE01000002">
    <property type="protein sequence ID" value="RYM34907.1"/>
    <property type="molecule type" value="Genomic_DNA"/>
</dbReference>
<evidence type="ECO:0008006" key="3">
    <source>
        <dbReference type="Google" id="ProtNLM"/>
    </source>
</evidence>
<dbReference type="Proteomes" id="UP000293952">
    <property type="component" value="Unassembled WGS sequence"/>
</dbReference>
<dbReference type="Gene3D" id="2.40.110.10">
    <property type="entry name" value="Butyryl-CoA Dehydrogenase, subunit A, domain 2"/>
    <property type="match status" value="1"/>
</dbReference>
<gene>
    <name evidence="1" type="ORF">ERX46_05900</name>
</gene>
<evidence type="ECO:0000313" key="2">
    <source>
        <dbReference type="Proteomes" id="UP000293952"/>
    </source>
</evidence>
<dbReference type="InterPro" id="IPR037069">
    <property type="entry name" value="AcylCoA_DH/ox_N_sf"/>
</dbReference>
<dbReference type="InterPro" id="IPR009100">
    <property type="entry name" value="AcylCoA_DH/oxidase_NM_dom_sf"/>
</dbReference>
<reference evidence="1 2" key="1">
    <citation type="submission" date="2019-02" db="EMBL/GenBank/DDBJ databases">
        <title>Genome sequence of the sea-ice species Brumimicrobium glaciale.</title>
        <authorList>
            <person name="Bowman J.P."/>
        </authorList>
    </citation>
    <scope>NUCLEOTIDE SEQUENCE [LARGE SCALE GENOMIC DNA]</scope>
    <source>
        <strain evidence="1 2">IC156</strain>
    </source>
</reference>
<dbReference type="GO" id="GO:0016627">
    <property type="term" value="F:oxidoreductase activity, acting on the CH-CH group of donors"/>
    <property type="evidence" value="ECO:0007669"/>
    <property type="project" value="InterPro"/>
</dbReference>
<dbReference type="SUPFAM" id="SSF56645">
    <property type="entry name" value="Acyl-CoA dehydrogenase NM domain-like"/>
    <property type="match status" value="1"/>
</dbReference>
<dbReference type="OrthoDB" id="1170793at2"/>
<dbReference type="RefSeq" id="WP_130092915.1">
    <property type="nucleotide sequence ID" value="NZ_SETE01000002.1"/>
</dbReference>
<name>A0A4Q4KPW0_9FLAO</name>
<evidence type="ECO:0000313" key="1">
    <source>
        <dbReference type="EMBL" id="RYM34907.1"/>
    </source>
</evidence>